<sequence length="241" mass="26412">MNKNAEQIELIFAMDSLAADDAANRLIGALHLRDKSVTLYEEPMPAQAAIGRIAMDGKPSFKIGAGALSIHFSTMRAFQLQSVTVSMGEPCPLAAWQEVVGALLGCEGFVQACLVNSDYSFWQNAADPLQYQAAGRSMAGLPMISNGLPAPLQKLVVDTSGNPGRRSLKPGYVEMVGHVMWFGPRFWALRGTFRRDNLLACSDFRTSEMRHGVLRMVAAEMPFNDESSGPTQDRLRKLLFE</sequence>
<dbReference type="RefSeq" id="WP_007805095.1">
    <property type="nucleotide sequence ID" value="NZ_CP157948.1"/>
</dbReference>
<accession>A0AAU7QPC7</accession>
<protein>
    <submittedName>
        <fullName evidence="1">Uncharacterized protein</fullName>
    </submittedName>
</protein>
<name>A0AAU7QPC7_9GAMM</name>
<proteinExistence type="predicted"/>
<organism evidence="1">
    <name type="scientific">Rhodanobacter sp. IGA1.0</name>
    <dbReference type="NCBI Taxonomy" id="3158582"/>
    <lineage>
        <taxon>Bacteria</taxon>
        <taxon>Pseudomonadati</taxon>
        <taxon>Pseudomonadota</taxon>
        <taxon>Gammaproteobacteria</taxon>
        <taxon>Lysobacterales</taxon>
        <taxon>Rhodanobacteraceae</taxon>
        <taxon>Rhodanobacter</taxon>
    </lineage>
</organism>
<dbReference type="AlphaFoldDB" id="A0AAU7QPC7"/>
<dbReference type="EMBL" id="CP157948">
    <property type="protein sequence ID" value="XBS91360.1"/>
    <property type="molecule type" value="Genomic_DNA"/>
</dbReference>
<reference evidence="1" key="1">
    <citation type="submission" date="2024-06" db="EMBL/GenBank/DDBJ databases">
        <authorList>
            <person name="Sun Y."/>
        </authorList>
    </citation>
    <scope>NUCLEOTIDE SEQUENCE</scope>
    <source>
        <strain evidence="1">IGA1.0</strain>
    </source>
</reference>
<gene>
    <name evidence="1" type="ORF">ABNK63_06900</name>
</gene>
<evidence type="ECO:0000313" key="1">
    <source>
        <dbReference type="EMBL" id="XBS91360.1"/>
    </source>
</evidence>